<dbReference type="InterPro" id="IPR036890">
    <property type="entry name" value="HATPase_C_sf"/>
</dbReference>
<dbReference type="AlphaFoldDB" id="A0A0F3IZW2"/>
<accession>A0A0F3IZW2</accession>
<dbReference type="InterPro" id="IPR050736">
    <property type="entry name" value="Sensor_HK_Regulatory"/>
</dbReference>
<evidence type="ECO:0000256" key="1">
    <source>
        <dbReference type="ARBA" id="ARBA00000085"/>
    </source>
</evidence>
<keyword evidence="4" id="KW-0418">Kinase</keyword>
<keyword evidence="8" id="KW-1185">Reference proteome</keyword>
<dbReference type="SUPFAM" id="SSF55874">
    <property type="entry name" value="ATPase domain of HSP90 chaperone/DNA topoisomerase II/histidine kinase"/>
    <property type="match status" value="1"/>
</dbReference>
<gene>
    <name evidence="7" type="ORF">VZ95_00285</name>
</gene>
<comment type="catalytic activity">
    <reaction evidence="1">
        <text>ATP + protein L-histidine = ADP + protein N-phospho-L-histidine.</text>
        <dbReference type="EC" id="2.7.13.3"/>
    </reaction>
</comment>
<evidence type="ECO:0000256" key="3">
    <source>
        <dbReference type="ARBA" id="ARBA00022679"/>
    </source>
</evidence>
<dbReference type="PANTHER" id="PTHR43711">
    <property type="entry name" value="TWO-COMPONENT HISTIDINE KINASE"/>
    <property type="match status" value="1"/>
</dbReference>
<dbReference type="EC" id="2.7.13.3" evidence="2"/>
<dbReference type="PANTHER" id="PTHR43711:SF26">
    <property type="entry name" value="SENSOR HISTIDINE KINASE RCSC"/>
    <property type="match status" value="1"/>
</dbReference>
<dbReference type="PRINTS" id="PR00344">
    <property type="entry name" value="BCTRLSENSOR"/>
</dbReference>
<name>A0A0F3IZW2_9PROT</name>
<keyword evidence="5" id="KW-0902">Two-component regulatory system</keyword>
<comment type="caution">
    <text evidence="7">The sequence shown here is derived from an EMBL/GenBank/DDBJ whole genome shotgun (WGS) entry which is preliminary data.</text>
</comment>
<feature type="domain" description="Histidine kinase" evidence="6">
    <location>
        <begin position="15"/>
        <end position="245"/>
    </location>
</feature>
<dbReference type="InterPro" id="IPR004358">
    <property type="entry name" value="Sig_transdc_His_kin-like_C"/>
</dbReference>
<evidence type="ECO:0000256" key="5">
    <source>
        <dbReference type="ARBA" id="ARBA00023012"/>
    </source>
</evidence>
<evidence type="ECO:0000256" key="2">
    <source>
        <dbReference type="ARBA" id="ARBA00012438"/>
    </source>
</evidence>
<keyword evidence="3" id="KW-0808">Transferase</keyword>
<dbReference type="SMART" id="SM00387">
    <property type="entry name" value="HATPase_c"/>
    <property type="match status" value="1"/>
</dbReference>
<dbReference type="EMBL" id="LAJY01000005">
    <property type="protein sequence ID" value="KJV11139.1"/>
    <property type="molecule type" value="Genomic_DNA"/>
</dbReference>
<dbReference type="GO" id="GO:0004673">
    <property type="term" value="F:protein histidine kinase activity"/>
    <property type="evidence" value="ECO:0007669"/>
    <property type="project" value="UniProtKB-EC"/>
</dbReference>
<dbReference type="PROSITE" id="PS50109">
    <property type="entry name" value="HIS_KIN"/>
    <property type="match status" value="1"/>
</dbReference>
<dbReference type="Pfam" id="PF02518">
    <property type="entry name" value="HATPase_c"/>
    <property type="match status" value="1"/>
</dbReference>
<evidence type="ECO:0000313" key="7">
    <source>
        <dbReference type="EMBL" id="KJV11139.1"/>
    </source>
</evidence>
<protein>
    <recommendedName>
        <fullName evidence="2">histidine kinase</fullName>
        <ecNumber evidence="2">2.7.13.3</ecNumber>
    </recommendedName>
</protein>
<proteinExistence type="predicted"/>
<reference evidence="7 8" key="1">
    <citation type="submission" date="2015-03" db="EMBL/GenBank/DDBJ databases">
        <title>Draft genome sequence of Elstera litoralis.</title>
        <authorList>
            <person name="Rahalkar M.C."/>
            <person name="Dhakephalkar P.K."/>
            <person name="Pore S.D."/>
            <person name="Arora P."/>
            <person name="Kapse N.G."/>
            <person name="Pandit P.S."/>
        </authorList>
    </citation>
    <scope>NUCLEOTIDE SEQUENCE [LARGE SCALE GENOMIC DNA]</scope>
    <source>
        <strain evidence="7 8">Dia-1</strain>
    </source>
</reference>
<sequence length="274" mass="29333">MLDRQAQQHGNFVTTTVHETRHLVQAVLADTTRLMDPIRNDLSLEQRRLLTRMGDTSDQLLGLLCTLSDFGRLQGPAPTLPLRALPLGEMIGRLRSTLDPVARQAGLTIDWPKDAALTGRSLLTDSERLYQVMAELIRNGLRFNRAGGAVSVAVEYLPTPDGSADGARLRLVVADTGVGIGPDLAPDLFSPFARRPATMPLGPTLGAGLGLAIAQRLAQSLKSSIVFASEPGIGSRFWLDITAVDASIVGRVPPTAPPATARDYPQDFALKAAQ</sequence>
<evidence type="ECO:0000256" key="4">
    <source>
        <dbReference type="ARBA" id="ARBA00022777"/>
    </source>
</evidence>
<dbReference type="Gene3D" id="3.30.565.10">
    <property type="entry name" value="Histidine kinase-like ATPase, C-terminal domain"/>
    <property type="match status" value="1"/>
</dbReference>
<evidence type="ECO:0000313" key="8">
    <source>
        <dbReference type="Proteomes" id="UP000033774"/>
    </source>
</evidence>
<dbReference type="InterPro" id="IPR003594">
    <property type="entry name" value="HATPase_dom"/>
</dbReference>
<evidence type="ECO:0000259" key="6">
    <source>
        <dbReference type="PROSITE" id="PS50109"/>
    </source>
</evidence>
<dbReference type="Proteomes" id="UP000033774">
    <property type="component" value="Unassembled WGS sequence"/>
</dbReference>
<organism evidence="7 8">
    <name type="scientific">Elstera litoralis</name>
    <dbReference type="NCBI Taxonomy" id="552518"/>
    <lineage>
        <taxon>Bacteria</taxon>
        <taxon>Pseudomonadati</taxon>
        <taxon>Pseudomonadota</taxon>
        <taxon>Alphaproteobacteria</taxon>
        <taxon>Rhodospirillales</taxon>
        <taxon>Rhodospirillaceae</taxon>
        <taxon>Elstera</taxon>
    </lineage>
</organism>
<dbReference type="InterPro" id="IPR005467">
    <property type="entry name" value="His_kinase_dom"/>
</dbReference>
<dbReference type="GO" id="GO:0000160">
    <property type="term" value="P:phosphorelay signal transduction system"/>
    <property type="evidence" value="ECO:0007669"/>
    <property type="project" value="UniProtKB-KW"/>
</dbReference>